<dbReference type="RefSeq" id="WP_156734545.1">
    <property type="nucleotide sequence ID" value="NZ_CP012904.1"/>
</dbReference>
<dbReference type="EMBL" id="CP012904">
    <property type="protein sequence ID" value="ALV81861.1"/>
    <property type="molecule type" value="Genomic_DNA"/>
</dbReference>
<accession>A0A0U3SL67</accession>
<reference evidence="1" key="1">
    <citation type="submission" date="2015-10" db="EMBL/GenBank/DDBJ databases">
        <title>Colistin resistant Pseudomonas aeruginosa ST 654 with blaNDM-1 arrives in North America.</title>
        <authorList>
            <person name="Mataseje L.F."/>
            <person name="Peirano G."/>
            <person name="Church D.L."/>
            <person name="Conly J."/>
            <person name="Mulvey M.R."/>
            <person name="Pitout J.D."/>
        </authorList>
    </citation>
    <scope>NUCLEOTIDE SEQUENCE</scope>
    <source>
        <strain evidence="1">N15-01091</strain>
        <plasmid evidence="1">pOXA181-15-1091</plasmid>
    </source>
</reference>
<dbReference type="AlphaFoldDB" id="A0A0U3SL67"/>
<keyword evidence="1" id="KW-0614">Plasmid</keyword>
<evidence type="ECO:0000313" key="1">
    <source>
        <dbReference type="EMBL" id="ALV81861.1"/>
    </source>
</evidence>
<geneLocation type="plasmid" evidence="1">
    <name>pOXA181-15-1091</name>
</geneLocation>
<name>A0A0U3SL67_PRORE</name>
<sequence>MQFFTAHEVIIISAKYCDRCHLHAEKDDPEFHEFLSIDRQAGFGSTFGDGNNLKLDLCQHCVKELLNPWLSVSEPDSF</sequence>
<gene>
    <name evidence="1" type="ORF">AOY08_200005</name>
</gene>
<proteinExistence type="predicted"/>
<organism evidence="1">
    <name type="scientific">Providencia rettgeri</name>
    <dbReference type="NCBI Taxonomy" id="587"/>
    <lineage>
        <taxon>Bacteria</taxon>
        <taxon>Pseudomonadati</taxon>
        <taxon>Pseudomonadota</taxon>
        <taxon>Gammaproteobacteria</taxon>
        <taxon>Enterobacterales</taxon>
        <taxon>Morganellaceae</taxon>
        <taxon>Providencia</taxon>
    </lineage>
</organism>
<protein>
    <submittedName>
        <fullName evidence="1">Uncharacterized protein</fullName>
    </submittedName>
</protein>